<evidence type="ECO:0000259" key="1">
    <source>
        <dbReference type="Pfam" id="PF13524"/>
    </source>
</evidence>
<evidence type="ECO:0000313" key="2">
    <source>
        <dbReference type="EMBL" id="CAB4674497.1"/>
    </source>
</evidence>
<dbReference type="EMBL" id="CAEZXB010000009">
    <property type="protein sequence ID" value="CAB4674497.1"/>
    <property type="molecule type" value="Genomic_DNA"/>
</dbReference>
<name>A0A6J6MK73_9ZZZZ</name>
<reference evidence="2" key="1">
    <citation type="submission" date="2020-05" db="EMBL/GenBank/DDBJ databases">
        <authorList>
            <person name="Chiriac C."/>
            <person name="Salcher M."/>
            <person name="Ghai R."/>
            <person name="Kavagutti S V."/>
        </authorList>
    </citation>
    <scope>NUCLEOTIDE SEQUENCE</scope>
</reference>
<accession>A0A6J6MK73</accession>
<dbReference type="AlphaFoldDB" id="A0A6J6MK73"/>
<feature type="domain" description="Spore protein YkvP/CgeB glycosyl transferase-like" evidence="1">
    <location>
        <begin position="196"/>
        <end position="337"/>
    </location>
</feature>
<organism evidence="2">
    <name type="scientific">freshwater metagenome</name>
    <dbReference type="NCBI Taxonomy" id="449393"/>
    <lineage>
        <taxon>unclassified sequences</taxon>
        <taxon>metagenomes</taxon>
        <taxon>ecological metagenomes</taxon>
    </lineage>
</organism>
<gene>
    <name evidence="2" type="ORF">UFOPK2342_00670</name>
    <name evidence="3" type="ORF">UFOPK3266_00198</name>
    <name evidence="4" type="ORF">UFOPK4367_00247</name>
</gene>
<evidence type="ECO:0000313" key="3">
    <source>
        <dbReference type="EMBL" id="CAB4840736.1"/>
    </source>
</evidence>
<dbReference type="EMBL" id="CAFBAA010000003">
    <property type="protein sequence ID" value="CAB4840736.1"/>
    <property type="molecule type" value="Genomic_DNA"/>
</dbReference>
<evidence type="ECO:0000313" key="4">
    <source>
        <dbReference type="EMBL" id="CAB5072149.1"/>
    </source>
</evidence>
<sequence>MKIDVSIISSGHHVADARLHRLAAALHRAGLSVEVIARGETFEAPPDARFRAAYGDTGKFSRVIRALTLPFMARGEVIIAIDPDLSLPLLIAGNIRKRKVVCDVHEDYVSLLRDRNWAKGVVGLFARKIARDATKIAAEADLTIVADEHVPPLNAKNRIVVRNLPDFTVIHLTESFDESPRAVYIGDVRKSRGLHSMLAAIESAPHWRLDVVGPVAPVDQLFVDEWLASSPARERVHFYGRCAPVESWRIARGAWVGLSILDSTPAFLEAVPSKVYEYAAAGLGIISSPLPRVVALLEGRAAFASTPGEIASALEWWSAHPEEWRSARAASSQIVESGDPYSPFAERIRALLRPRR</sequence>
<dbReference type="InterPro" id="IPR055259">
    <property type="entry name" value="YkvP/CgeB_Glyco_trans-like"/>
</dbReference>
<proteinExistence type="predicted"/>
<dbReference type="Gene3D" id="3.40.50.2000">
    <property type="entry name" value="Glycogen Phosphorylase B"/>
    <property type="match status" value="1"/>
</dbReference>
<protein>
    <submittedName>
        <fullName evidence="2">Unannotated protein</fullName>
    </submittedName>
</protein>
<dbReference type="EMBL" id="CAFBRC010000010">
    <property type="protein sequence ID" value="CAB5072149.1"/>
    <property type="molecule type" value="Genomic_DNA"/>
</dbReference>
<dbReference type="Pfam" id="PF13524">
    <property type="entry name" value="Glyco_trans_1_2"/>
    <property type="match status" value="1"/>
</dbReference>
<dbReference type="SUPFAM" id="SSF53756">
    <property type="entry name" value="UDP-Glycosyltransferase/glycogen phosphorylase"/>
    <property type="match status" value="1"/>
</dbReference>